<name>A0A8I2YP44_9AGAM</name>
<dbReference type="Gene3D" id="3.30.565.10">
    <property type="entry name" value="Histidine kinase-like ATPase, C-terminal domain"/>
    <property type="match status" value="1"/>
</dbReference>
<sequence>MWQSRQDHAPVAIDTRALIDKVLARYSGEFTVFRELLQNSDDAGCDTAEIRFETSACLGLDPKGTMNAGPAMLPDLTATHVQNDSLYDCHSTKRSPKVAQWTFRNHGKPFTPQDWSRLPKIGSGSPPLPVFGLIVDCHSAMGNPDPQKVGAFGVGFYTVFSVTESPYVSSGGRILVHHFSRGLQSYALNYRFGDFPQAVARDLWTTFKMPLREAAPMPPLSELMQFLASSIIFMAHLEELSVFFDHHCLGQIKKSLRQSLAIPIPVELDRWSLGKIMYVKSIHQHRKSFHHSSVTIQAGIWLPQHGSMRAHETKVDLTVFTAEVDVTLDENLSQELIRCTKKNPPSRVKYSLIYTGKDEYDQSGIDEREHACEFPSSFQGLRADLDGAANARLFIGHSTAQTTGIGGHMASYFIPTVERESIDLVEKTIATWNRELLHVGGFLCRVVYELELSEIQGLWGEATAGEPHSCPSRELQDRLHKRFLHVLKFFTFYRSTPLSKVAELLTGSFYGCSTLPLRLLSFVGVRGAPDVRAFDPVLVKFLKFLPMLSEYVTRHGAHSIAKLPDKHKIPAIGLSDILQDLRRHSLDAEELVACLRWWINAKQDYPTSKTADLLYAATICGAGGVVRLSSITCFINPKVLGLHIPPDGPLPLSLIPLDISKSFDYEELTSFGWEEFTVVSWLQHISRPDVMSANEKYDFTRSADWASRVLSALSRAWPQLPDMQSEARKVFRNKPCIPTSKGLCCPECSYLTEDNAPFHHLDLPIVSCDSRFRVDMKIKNAFCSLEFGRILLSNFFWISRSS</sequence>
<dbReference type="InterPro" id="IPR036890">
    <property type="entry name" value="HATPase_C_sf"/>
</dbReference>
<dbReference type="EMBL" id="JAGFBS010000016">
    <property type="protein sequence ID" value="KAG6375032.1"/>
    <property type="molecule type" value="Genomic_DNA"/>
</dbReference>
<comment type="caution">
    <text evidence="1">The sequence shown here is derived from an EMBL/GenBank/DDBJ whole genome shotgun (WGS) entry which is preliminary data.</text>
</comment>
<evidence type="ECO:0000313" key="2">
    <source>
        <dbReference type="Proteomes" id="UP000683000"/>
    </source>
</evidence>
<organism evidence="1 2">
    <name type="scientific">Boletus reticuloceps</name>
    <dbReference type="NCBI Taxonomy" id="495285"/>
    <lineage>
        <taxon>Eukaryota</taxon>
        <taxon>Fungi</taxon>
        <taxon>Dikarya</taxon>
        <taxon>Basidiomycota</taxon>
        <taxon>Agaricomycotina</taxon>
        <taxon>Agaricomycetes</taxon>
        <taxon>Agaricomycetidae</taxon>
        <taxon>Boletales</taxon>
        <taxon>Boletineae</taxon>
        <taxon>Boletaceae</taxon>
        <taxon>Boletoideae</taxon>
        <taxon>Boletus</taxon>
    </lineage>
</organism>
<gene>
    <name evidence="1" type="ORF">JVT61DRAFT_3812</name>
</gene>
<dbReference type="PANTHER" id="PTHR47839">
    <property type="entry name" value="DOMAIN PROTEIN, PUTATIVE (AFU_ORTHOLOGUE AFUA_6G04830)-RELATED"/>
    <property type="match status" value="1"/>
</dbReference>
<protein>
    <submittedName>
        <fullName evidence="1">Uncharacterized protein</fullName>
    </submittedName>
</protein>
<dbReference type="InterPro" id="IPR022155">
    <property type="entry name" value="DUF3684"/>
</dbReference>
<dbReference type="PANTHER" id="PTHR47839:SF1">
    <property type="entry name" value="DOMAIN PROTEIN, PUTATIVE (AFU_ORTHOLOGUE AFUA_6G04830)-RELATED"/>
    <property type="match status" value="1"/>
</dbReference>
<accession>A0A8I2YP44</accession>
<dbReference type="OrthoDB" id="10031156at2759"/>
<reference evidence="1" key="1">
    <citation type="submission" date="2021-03" db="EMBL/GenBank/DDBJ databases">
        <title>Evolutionary innovations through gain and loss of genes in the ectomycorrhizal Boletales.</title>
        <authorList>
            <person name="Wu G."/>
            <person name="Miyauchi S."/>
            <person name="Morin E."/>
            <person name="Yang Z.-L."/>
            <person name="Xu J."/>
            <person name="Martin F.M."/>
        </authorList>
    </citation>
    <scope>NUCLEOTIDE SEQUENCE</scope>
    <source>
        <strain evidence="1">BR01</strain>
    </source>
</reference>
<proteinExistence type="predicted"/>
<dbReference type="SUPFAM" id="SSF55874">
    <property type="entry name" value="ATPase domain of HSP90 chaperone/DNA topoisomerase II/histidine kinase"/>
    <property type="match status" value="1"/>
</dbReference>
<dbReference type="AlphaFoldDB" id="A0A8I2YP44"/>
<evidence type="ECO:0000313" key="1">
    <source>
        <dbReference type="EMBL" id="KAG6375032.1"/>
    </source>
</evidence>
<dbReference type="Pfam" id="PF12449">
    <property type="entry name" value="DUF3684"/>
    <property type="match status" value="1"/>
</dbReference>
<dbReference type="Proteomes" id="UP000683000">
    <property type="component" value="Unassembled WGS sequence"/>
</dbReference>
<keyword evidence="2" id="KW-1185">Reference proteome</keyword>